<dbReference type="InterPro" id="IPR000847">
    <property type="entry name" value="LysR_HTH_N"/>
</dbReference>
<evidence type="ECO:0000259" key="5">
    <source>
        <dbReference type="PROSITE" id="PS50931"/>
    </source>
</evidence>
<dbReference type="Gene3D" id="3.40.190.10">
    <property type="entry name" value="Periplasmic binding protein-like II"/>
    <property type="match status" value="2"/>
</dbReference>
<keyword evidence="7" id="KW-1185">Reference proteome</keyword>
<dbReference type="PANTHER" id="PTHR30346">
    <property type="entry name" value="TRANSCRIPTIONAL DUAL REGULATOR HCAR-RELATED"/>
    <property type="match status" value="1"/>
</dbReference>
<evidence type="ECO:0000256" key="3">
    <source>
        <dbReference type="ARBA" id="ARBA00023125"/>
    </source>
</evidence>
<dbReference type="GO" id="GO:0003700">
    <property type="term" value="F:DNA-binding transcription factor activity"/>
    <property type="evidence" value="ECO:0007669"/>
    <property type="project" value="InterPro"/>
</dbReference>
<evidence type="ECO:0000256" key="2">
    <source>
        <dbReference type="ARBA" id="ARBA00023015"/>
    </source>
</evidence>
<evidence type="ECO:0000256" key="1">
    <source>
        <dbReference type="ARBA" id="ARBA00009437"/>
    </source>
</evidence>
<dbReference type="FunFam" id="1.10.10.10:FF:000001">
    <property type="entry name" value="LysR family transcriptional regulator"/>
    <property type="match status" value="1"/>
</dbReference>
<accession>A0A366E6Y0</accession>
<keyword evidence="2" id="KW-0805">Transcription regulation</keyword>
<dbReference type="PANTHER" id="PTHR30346:SF0">
    <property type="entry name" value="HCA OPERON TRANSCRIPTIONAL ACTIVATOR HCAR"/>
    <property type="match status" value="1"/>
</dbReference>
<dbReference type="AlphaFoldDB" id="A0A366E6Y0"/>
<evidence type="ECO:0000313" key="7">
    <source>
        <dbReference type="Proteomes" id="UP000252893"/>
    </source>
</evidence>
<comment type="caution">
    <text evidence="6">The sequence shown here is derived from an EMBL/GenBank/DDBJ whole genome shotgun (WGS) entry which is preliminary data.</text>
</comment>
<dbReference type="CDD" id="cd08414">
    <property type="entry name" value="PBP2_LTTR_aromatics_like"/>
    <property type="match status" value="1"/>
</dbReference>
<dbReference type="SUPFAM" id="SSF46785">
    <property type="entry name" value="Winged helix' DNA-binding domain"/>
    <property type="match status" value="1"/>
</dbReference>
<protein>
    <submittedName>
        <fullName evidence="6">DNA-binding transcriptional LysR family regulator</fullName>
    </submittedName>
</protein>
<dbReference type="PROSITE" id="PS50931">
    <property type="entry name" value="HTH_LYSR"/>
    <property type="match status" value="1"/>
</dbReference>
<dbReference type="InterPro" id="IPR036390">
    <property type="entry name" value="WH_DNA-bd_sf"/>
</dbReference>
<dbReference type="EMBL" id="QNRH01000002">
    <property type="protein sequence ID" value="RBO97244.1"/>
    <property type="molecule type" value="Genomic_DNA"/>
</dbReference>
<dbReference type="Pfam" id="PF00126">
    <property type="entry name" value="HTH_1"/>
    <property type="match status" value="1"/>
</dbReference>
<comment type="similarity">
    <text evidence="1">Belongs to the LysR transcriptional regulatory family.</text>
</comment>
<evidence type="ECO:0000256" key="4">
    <source>
        <dbReference type="ARBA" id="ARBA00023163"/>
    </source>
</evidence>
<dbReference type="SUPFAM" id="SSF53850">
    <property type="entry name" value="Periplasmic binding protein-like II"/>
    <property type="match status" value="1"/>
</dbReference>
<dbReference type="GO" id="GO:0032993">
    <property type="term" value="C:protein-DNA complex"/>
    <property type="evidence" value="ECO:0007669"/>
    <property type="project" value="TreeGrafter"/>
</dbReference>
<dbReference type="Proteomes" id="UP000252893">
    <property type="component" value="Unassembled WGS sequence"/>
</dbReference>
<organism evidence="6 7">
    <name type="scientific">Pseudochrobactrum asaccharolyticum</name>
    <dbReference type="NCBI Taxonomy" id="354351"/>
    <lineage>
        <taxon>Bacteria</taxon>
        <taxon>Pseudomonadati</taxon>
        <taxon>Pseudomonadota</taxon>
        <taxon>Alphaproteobacteria</taxon>
        <taxon>Hyphomicrobiales</taxon>
        <taxon>Brucellaceae</taxon>
        <taxon>Pseudochrobactrum</taxon>
    </lineage>
</organism>
<keyword evidence="4" id="KW-0804">Transcription</keyword>
<proteinExistence type="inferred from homology"/>
<keyword evidence="3 6" id="KW-0238">DNA-binding</keyword>
<gene>
    <name evidence="6" type="ORF">DFR47_10225</name>
</gene>
<dbReference type="GO" id="GO:0003677">
    <property type="term" value="F:DNA binding"/>
    <property type="evidence" value="ECO:0007669"/>
    <property type="project" value="UniProtKB-KW"/>
</dbReference>
<sequence length="332" mass="37618">MLSGSGEALSLQLAAAVGLRHGSEQTEKMFRGNILIANLEFELTQSFLVVAEELNFRRSAERLNIDQSALTRRIQKLENYLGFPLFERTTREVSVTPAGRIFYEENARLVQNYDRSVQAARLVADGKTGSLRVAYMAFAATELMPRAVSRYRRLYPHINVGLRYVRSQGQKLELMHDQIDVGYMIGPFEHSEFSCLTLADDPLYVVTPRNHPLTRKHNIVPEDVLDYDLILGDMAEWEAFRWRLNDMFAGAGVPLDVKLEASNTLALIGLVAAGLGITIYPESLINYLGHSVEVRPLVHPDFRVQTILVWKRSNRTKAVRQFVDIAKNLSIR</sequence>
<dbReference type="Pfam" id="PF03466">
    <property type="entry name" value="LysR_substrate"/>
    <property type="match status" value="1"/>
</dbReference>
<dbReference type="InterPro" id="IPR005119">
    <property type="entry name" value="LysR_subst-bd"/>
</dbReference>
<reference evidence="6 7" key="1">
    <citation type="submission" date="2018-06" db="EMBL/GenBank/DDBJ databases">
        <title>Genomic Encyclopedia of Type Strains, Phase IV (KMG-IV): sequencing the most valuable type-strain genomes for metagenomic binning, comparative biology and taxonomic classification.</title>
        <authorList>
            <person name="Goeker M."/>
        </authorList>
    </citation>
    <scope>NUCLEOTIDE SEQUENCE [LARGE SCALE GENOMIC DNA]</scope>
    <source>
        <strain evidence="6 7">DSM 25619</strain>
    </source>
</reference>
<feature type="domain" description="HTH lysR-type" evidence="5">
    <location>
        <begin position="39"/>
        <end position="96"/>
    </location>
</feature>
<dbReference type="Gene3D" id="1.10.10.10">
    <property type="entry name" value="Winged helix-like DNA-binding domain superfamily/Winged helix DNA-binding domain"/>
    <property type="match status" value="1"/>
</dbReference>
<dbReference type="InterPro" id="IPR036388">
    <property type="entry name" value="WH-like_DNA-bd_sf"/>
</dbReference>
<evidence type="ECO:0000313" key="6">
    <source>
        <dbReference type="EMBL" id="RBO97244.1"/>
    </source>
</evidence>
<dbReference type="PRINTS" id="PR00039">
    <property type="entry name" value="HTHLYSR"/>
</dbReference>
<name>A0A366E6Y0_9HYPH</name>